<evidence type="ECO:0000256" key="13">
    <source>
        <dbReference type="ARBA" id="ARBA00023027"/>
    </source>
</evidence>
<feature type="binding site" evidence="17">
    <location>
        <begin position="131"/>
        <end position="132"/>
    </location>
    <ligand>
        <name>NAD(+)</name>
        <dbReference type="ChEBI" id="CHEBI:57540"/>
    </ligand>
</feature>
<feature type="domain" description="3-dehydroquinate synthase C-terminal" evidence="19">
    <location>
        <begin position="183"/>
        <end position="329"/>
    </location>
</feature>
<dbReference type="Gene3D" id="1.20.1090.10">
    <property type="entry name" value="Dehydroquinate synthase-like - alpha domain"/>
    <property type="match status" value="1"/>
</dbReference>
<evidence type="ECO:0000256" key="10">
    <source>
        <dbReference type="ARBA" id="ARBA00022723"/>
    </source>
</evidence>
<comment type="pathway">
    <text evidence="4 17">Metabolic intermediate biosynthesis; chorismate biosynthesis; chorismate from D-erythrose 4-phosphate and phosphoenolpyruvate: step 2/7.</text>
</comment>
<dbReference type="InterPro" id="IPR030963">
    <property type="entry name" value="DHQ_synth_fam"/>
</dbReference>
<keyword evidence="12 17" id="KW-0862">Zinc</keyword>
<dbReference type="NCBIfam" id="TIGR01357">
    <property type="entry name" value="aroB"/>
    <property type="match status" value="1"/>
</dbReference>
<comment type="catalytic activity">
    <reaction evidence="1 17">
        <text>7-phospho-2-dehydro-3-deoxy-D-arabino-heptonate = 3-dehydroquinate + phosphate</text>
        <dbReference type="Rhea" id="RHEA:21968"/>
        <dbReference type="ChEBI" id="CHEBI:32364"/>
        <dbReference type="ChEBI" id="CHEBI:43474"/>
        <dbReference type="ChEBI" id="CHEBI:58394"/>
        <dbReference type="EC" id="4.2.3.4"/>
    </reaction>
</comment>
<keyword evidence="15 17" id="KW-0456">Lyase</keyword>
<comment type="similarity">
    <text evidence="5 17">Belongs to the sugar phosphate cyclases superfamily. Dehydroquinate synthase family.</text>
</comment>
<reference evidence="20" key="2">
    <citation type="journal article" date="2022" name="Microbiol. Resour. Announc.">
        <title>Metagenome Sequencing to Explore Phylogenomics of Terrestrial Cyanobacteria.</title>
        <authorList>
            <person name="Ward R.D."/>
            <person name="Stajich J.E."/>
            <person name="Johansen J.R."/>
            <person name="Huntemann M."/>
            <person name="Clum A."/>
            <person name="Foster B."/>
            <person name="Foster B."/>
            <person name="Roux S."/>
            <person name="Palaniappan K."/>
            <person name="Varghese N."/>
            <person name="Mukherjee S."/>
            <person name="Reddy T.B.K."/>
            <person name="Daum C."/>
            <person name="Copeland A."/>
            <person name="Chen I.A."/>
            <person name="Ivanova N.N."/>
            <person name="Kyrpides N.C."/>
            <person name="Shapiro N."/>
            <person name="Eloe-Fadrosh E.A."/>
            <person name="Pietrasiak N."/>
        </authorList>
    </citation>
    <scope>NUCLEOTIDE SEQUENCE</scope>
    <source>
        <strain evidence="20">CPER-KK1</strain>
    </source>
</reference>
<keyword evidence="16 17" id="KW-0170">Cobalt</keyword>
<feature type="binding site" evidence="17">
    <location>
        <position position="186"/>
    </location>
    <ligand>
        <name>Zn(2+)</name>
        <dbReference type="ChEBI" id="CHEBI:29105"/>
    </ligand>
</feature>
<dbReference type="InterPro" id="IPR056179">
    <property type="entry name" value="DHQS_C"/>
</dbReference>
<comment type="function">
    <text evidence="17">Catalyzes the conversion of 3-deoxy-D-arabino-heptulosonate 7-phosphate (DAHP) to dehydroquinate (DHQ).</text>
</comment>
<dbReference type="GO" id="GO:0046872">
    <property type="term" value="F:metal ion binding"/>
    <property type="evidence" value="ECO:0007669"/>
    <property type="project" value="UniProtKB-KW"/>
</dbReference>
<dbReference type="FunFam" id="3.40.50.1970:FF:000001">
    <property type="entry name" value="3-dehydroquinate synthase"/>
    <property type="match status" value="1"/>
</dbReference>
<comment type="caution">
    <text evidence="17">Lacks conserved residue(s) required for the propagation of feature annotation.</text>
</comment>
<keyword evidence="13 17" id="KW-0520">NAD</keyword>
<proteinExistence type="inferred from homology"/>
<feature type="binding site" evidence="17">
    <location>
        <position position="153"/>
    </location>
    <ligand>
        <name>NAD(+)</name>
        <dbReference type="ChEBI" id="CHEBI:57540"/>
    </ligand>
</feature>
<dbReference type="InterPro" id="IPR050071">
    <property type="entry name" value="Dehydroquinate_synthase"/>
</dbReference>
<comment type="cofactor">
    <cofactor evidence="17">
        <name>Co(2+)</name>
        <dbReference type="ChEBI" id="CHEBI:48828"/>
    </cofactor>
    <cofactor evidence="17">
        <name>Zn(2+)</name>
        <dbReference type="ChEBI" id="CHEBI:29105"/>
    </cofactor>
    <text evidence="17">Binds 1 divalent metal cation per subunit. Can use either Co(2+) or Zn(2+).</text>
</comment>
<name>A0A951PNU0_9CYAN</name>
<feature type="binding site" evidence="17">
    <location>
        <begin position="107"/>
        <end position="111"/>
    </location>
    <ligand>
        <name>NAD(+)</name>
        <dbReference type="ChEBI" id="CHEBI:57540"/>
    </ligand>
</feature>
<keyword evidence="8 17" id="KW-0963">Cytoplasm</keyword>
<protein>
    <recommendedName>
        <fullName evidence="7 17">3-dehydroquinate synthase</fullName>
        <shortName evidence="17">DHQS</shortName>
        <ecNumber evidence="6 17">4.2.3.4</ecNumber>
    </recommendedName>
</protein>
<evidence type="ECO:0000256" key="12">
    <source>
        <dbReference type="ARBA" id="ARBA00022833"/>
    </source>
</evidence>
<evidence type="ECO:0000259" key="18">
    <source>
        <dbReference type="Pfam" id="PF01761"/>
    </source>
</evidence>
<dbReference type="GO" id="GO:0000166">
    <property type="term" value="F:nucleotide binding"/>
    <property type="evidence" value="ECO:0007669"/>
    <property type="project" value="UniProtKB-KW"/>
</dbReference>
<dbReference type="GO" id="GO:0003856">
    <property type="term" value="F:3-dehydroquinate synthase activity"/>
    <property type="evidence" value="ECO:0007669"/>
    <property type="project" value="UniProtKB-UniRule"/>
</dbReference>
<evidence type="ECO:0000313" key="21">
    <source>
        <dbReference type="Proteomes" id="UP000753908"/>
    </source>
</evidence>
<evidence type="ECO:0000256" key="15">
    <source>
        <dbReference type="ARBA" id="ARBA00023239"/>
    </source>
</evidence>
<keyword evidence="9 17" id="KW-0028">Amino-acid biosynthesis</keyword>
<dbReference type="PANTHER" id="PTHR43622">
    <property type="entry name" value="3-DEHYDROQUINATE SYNTHASE"/>
    <property type="match status" value="1"/>
</dbReference>
<feature type="binding site" evidence="17">
    <location>
        <position position="251"/>
    </location>
    <ligand>
        <name>Zn(2+)</name>
        <dbReference type="ChEBI" id="CHEBI:29105"/>
    </ligand>
</feature>
<dbReference type="PIRSF" id="PIRSF001455">
    <property type="entry name" value="DHQ_synth"/>
    <property type="match status" value="1"/>
</dbReference>
<evidence type="ECO:0000256" key="17">
    <source>
        <dbReference type="HAMAP-Rule" id="MF_00110"/>
    </source>
</evidence>
<evidence type="ECO:0000256" key="11">
    <source>
        <dbReference type="ARBA" id="ARBA00022741"/>
    </source>
</evidence>
<reference evidence="20" key="1">
    <citation type="submission" date="2021-05" db="EMBL/GenBank/DDBJ databases">
        <authorList>
            <person name="Pietrasiak N."/>
            <person name="Ward R."/>
            <person name="Stajich J.E."/>
            <person name="Kurbessoian T."/>
        </authorList>
    </citation>
    <scope>NUCLEOTIDE SEQUENCE</scope>
    <source>
        <strain evidence="20">CPER-KK1</strain>
    </source>
</reference>
<dbReference type="EC" id="4.2.3.4" evidence="6 17"/>
<evidence type="ECO:0000256" key="8">
    <source>
        <dbReference type="ARBA" id="ARBA00022490"/>
    </source>
</evidence>
<dbReference type="HAMAP" id="MF_00110">
    <property type="entry name" value="DHQ_synthase"/>
    <property type="match status" value="1"/>
</dbReference>
<evidence type="ECO:0000256" key="7">
    <source>
        <dbReference type="ARBA" id="ARBA00017684"/>
    </source>
</evidence>
<dbReference type="Gene3D" id="3.40.50.1970">
    <property type="match status" value="1"/>
</dbReference>
<dbReference type="GO" id="GO:0008652">
    <property type="term" value="P:amino acid biosynthetic process"/>
    <property type="evidence" value="ECO:0007669"/>
    <property type="project" value="UniProtKB-KW"/>
</dbReference>
<accession>A0A951PNU0</accession>
<dbReference type="PANTHER" id="PTHR43622:SF7">
    <property type="entry name" value="3-DEHYDROQUINATE SYNTHASE, CHLOROPLASTIC"/>
    <property type="match status" value="1"/>
</dbReference>
<dbReference type="CDD" id="cd08195">
    <property type="entry name" value="DHQS"/>
    <property type="match status" value="1"/>
</dbReference>
<dbReference type="Pfam" id="PF01761">
    <property type="entry name" value="DHQ_synthase"/>
    <property type="match status" value="1"/>
</dbReference>
<evidence type="ECO:0000256" key="1">
    <source>
        <dbReference type="ARBA" id="ARBA00001393"/>
    </source>
</evidence>
<feature type="binding site" evidence="17">
    <location>
        <position position="268"/>
    </location>
    <ligand>
        <name>Zn(2+)</name>
        <dbReference type="ChEBI" id="CHEBI:29105"/>
    </ligand>
</feature>
<evidence type="ECO:0000256" key="5">
    <source>
        <dbReference type="ARBA" id="ARBA00005412"/>
    </source>
</evidence>
<dbReference type="InterPro" id="IPR030960">
    <property type="entry name" value="DHQS/DOIS_N"/>
</dbReference>
<dbReference type="GO" id="GO:0009423">
    <property type="term" value="P:chorismate biosynthetic process"/>
    <property type="evidence" value="ECO:0007669"/>
    <property type="project" value="UniProtKB-UniRule"/>
</dbReference>
<evidence type="ECO:0000256" key="6">
    <source>
        <dbReference type="ARBA" id="ARBA00013031"/>
    </source>
</evidence>
<comment type="subcellular location">
    <subcellularLocation>
        <location evidence="3 17">Cytoplasm</location>
    </subcellularLocation>
</comment>
<evidence type="ECO:0000256" key="3">
    <source>
        <dbReference type="ARBA" id="ARBA00004496"/>
    </source>
</evidence>
<keyword evidence="10 17" id="KW-0479">Metal-binding</keyword>
<evidence type="ECO:0000256" key="14">
    <source>
        <dbReference type="ARBA" id="ARBA00023141"/>
    </source>
</evidence>
<gene>
    <name evidence="17 20" type="primary">aroB</name>
    <name evidence="20" type="ORF">KME25_18845</name>
</gene>
<evidence type="ECO:0000256" key="16">
    <source>
        <dbReference type="ARBA" id="ARBA00023285"/>
    </source>
</evidence>
<evidence type="ECO:0000259" key="19">
    <source>
        <dbReference type="Pfam" id="PF24621"/>
    </source>
</evidence>
<evidence type="ECO:0000256" key="4">
    <source>
        <dbReference type="ARBA" id="ARBA00004661"/>
    </source>
</evidence>
<dbReference type="GO" id="GO:0009073">
    <property type="term" value="P:aromatic amino acid family biosynthetic process"/>
    <property type="evidence" value="ECO:0007669"/>
    <property type="project" value="UniProtKB-KW"/>
</dbReference>
<dbReference type="Pfam" id="PF24621">
    <property type="entry name" value="DHQS_C"/>
    <property type="match status" value="1"/>
</dbReference>
<feature type="binding site" evidence="17">
    <location>
        <position position="144"/>
    </location>
    <ligand>
        <name>NAD(+)</name>
        <dbReference type="ChEBI" id="CHEBI:57540"/>
    </ligand>
</feature>
<dbReference type="SUPFAM" id="SSF56796">
    <property type="entry name" value="Dehydroquinate synthase-like"/>
    <property type="match status" value="1"/>
</dbReference>
<sequence>MKSVIRVDVPEQSYDIAFVTGGLDDLGVWMSRLKLGKKVLVVSNPVIFKKYGEKAIAALNLVGYEVESCILPAGERYKTLKTLQKIYDIALQQRLERSSTMVALGGGVVGDMAGFAAATWLRGINVVQVPTSLLAMVDSSVGGKTGVNHPQGKNLIGAFYQPRFVLIDPSVLKTLPPREFRAGMAEVIKYGIIWDAELFAKLEEAKRLDQLRYVNEELLETILSCSCQAKADVVSKDEKETGLRAILNYGHTIGHAVESLTGYKLVNHGEAVAIGMVAAGQIAVQLQMWKPEDAQCQDALIQKAGLPTQLPSKLDIEAILDSLQTDKKVEAGKVRFVLPTQIGAVTITDQVPADVIRQVLQQMQPS</sequence>
<evidence type="ECO:0000313" key="20">
    <source>
        <dbReference type="EMBL" id="MBW4546482.1"/>
    </source>
</evidence>
<feature type="domain" description="3-dehydroquinate synthase N-terminal" evidence="18">
    <location>
        <begin position="69"/>
        <end position="181"/>
    </location>
</feature>
<dbReference type="EMBL" id="JAHHIF010000025">
    <property type="protein sequence ID" value="MBW4546482.1"/>
    <property type="molecule type" value="Genomic_DNA"/>
</dbReference>
<comment type="cofactor">
    <cofactor evidence="2 17">
        <name>NAD(+)</name>
        <dbReference type="ChEBI" id="CHEBI:57540"/>
    </cofactor>
</comment>
<dbReference type="Proteomes" id="UP000753908">
    <property type="component" value="Unassembled WGS sequence"/>
</dbReference>
<comment type="caution">
    <text evidence="20">The sequence shown here is derived from an EMBL/GenBank/DDBJ whole genome shotgun (WGS) entry which is preliminary data.</text>
</comment>
<dbReference type="AlphaFoldDB" id="A0A951PNU0"/>
<evidence type="ECO:0000256" key="9">
    <source>
        <dbReference type="ARBA" id="ARBA00022605"/>
    </source>
</evidence>
<keyword evidence="11 17" id="KW-0547">Nucleotide-binding</keyword>
<organism evidence="20 21">
    <name type="scientific">Symplocastrum torsivum CPER-KK1</name>
    <dbReference type="NCBI Taxonomy" id="450513"/>
    <lineage>
        <taxon>Bacteria</taxon>
        <taxon>Bacillati</taxon>
        <taxon>Cyanobacteriota</taxon>
        <taxon>Cyanophyceae</taxon>
        <taxon>Oscillatoriophycideae</taxon>
        <taxon>Oscillatoriales</taxon>
        <taxon>Microcoleaceae</taxon>
        <taxon>Symplocastrum</taxon>
    </lineage>
</organism>
<keyword evidence="14 17" id="KW-0057">Aromatic amino acid biosynthesis</keyword>
<evidence type="ECO:0000256" key="2">
    <source>
        <dbReference type="ARBA" id="ARBA00001911"/>
    </source>
</evidence>
<dbReference type="GO" id="GO:0005737">
    <property type="term" value="C:cytoplasm"/>
    <property type="evidence" value="ECO:0007669"/>
    <property type="project" value="UniProtKB-SubCell"/>
</dbReference>
<dbReference type="InterPro" id="IPR016037">
    <property type="entry name" value="DHQ_synth_AroB"/>
</dbReference>